<evidence type="ECO:0000256" key="1">
    <source>
        <dbReference type="ARBA" id="ARBA00023125"/>
    </source>
</evidence>
<dbReference type="PROSITE" id="PS50943">
    <property type="entry name" value="HTH_CROC1"/>
    <property type="match status" value="1"/>
</dbReference>
<name>A0ABN6SF68_9BIFI</name>
<gene>
    <name evidence="3" type="ORF">KIMH_07710</name>
</gene>
<keyword evidence="1" id="KW-0238">DNA-binding</keyword>
<dbReference type="PANTHER" id="PTHR46558">
    <property type="entry name" value="TRACRIPTIONAL REGULATORY PROTEIN-RELATED-RELATED"/>
    <property type="match status" value="1"/>
</dbReference>
<evidence type="ECO:0000313" key="3">
    <source>
        <dbReference type="EMBL" id="BDR54660.1"/>
    </source>
</evidence>
<dbReference type="PANTHER" id="PTHR46558:SF4">
    <property type="entry name" value="DNA-BIDING PHAGE PROTEIN"/>
    <property type="match status" value="1"/>
</dbReference>
<dbReference type="InterPro" id="IPR025868">
    <property type="entry name" value="Zn_ribbon_dom_put"/>
</dbReference>
<dbReference type="EMBL" id="AP026800">
    <property type="protein sequence ID" value="BDR54660.1"/>
    <property type="molecule type" value="Genomic_DNA"/>
</dbReference>
<dbReference type="Gene3D" id="1.10.260.40">
    <property type="entry name" value="lambda repressor-like DNA-binding domains"/>
    <property type="match status" value="1"/>
</dbReference>
<feature type="domain" description="HTH cro/C1-type" evidence="2">
    <location>
        <begin position="10"/>
        <end position="61"/>
    </location>
</feature>
<dbReference type="SUPFAM" id="SSF47413">
    <property type="entry name" value="lambda repressor-like DNA-binding domains"/>
    <property type="match status" value="1"/>
</dbReference>
<sequence length="160" mass="17936">MAIKDVLPVLRKQENMTQAELAAQLYVTRQAVSRWENGETEPSIDMVKLIAYVLQVPVIELFEAPEGPICQSCGTPFSVPDMERSTNGDGSKNPDYCQWCYQSGAFTQEQMDDLIEANVPYFVKATGISPEVAVSYLGAFLPNLKRWQHKSHSQRVHLDG</sequence>
<keyword evidence="4" id="KW-1185">Reference proteome</keyword>
<protein>
    <submittedName>
        <fullName evidence="3">XRE family transcriptional regulator</fullName>
    </submittedName>
</protein>
<dbReference type="Proteomes" id="UP001321748">
    <property type="component" value="Chromosome"/>
</dbReference>
<dbReference type="InterPro" id="IPR010982">
    <property type="entry name" value="Lambda_DNA-bd_dom_sf"/>
</dbReference>
<proteinExistence type="predicted"/>
<dbReference type="InterPro" id="IPR001387">
    <property type="entry name" value="Cro/C1-type_HTH"/>
</dbReference>
<dbReference type="Pfam" id="PF01381">
    <property type="entry name" value="HTH_3"/>
    <property type="match status" value="1"/>
</dbReference>
<accession>A0ABN6SF68</accession>
<dbReference type="SMART" id="SM00530">
    <property type="entry name" value="HTH_XRE"/>
    <property type="match status" value="1"/>
</dbReference>
<dbReference type="RefSeq" id="WP_317642180.1">
    <property type="nucleotide sequence ID" value="NZ_AP026800.1"/>
</dbReference>
<dbReference type="Pfam" id="PF12674">
    <property type="entry name" value="Zn_ribbon_2"/>
    <property type="match status" value="1"/>
</dbReference>
<organism evidence="3 4">
    <name type="scientific">Bombiscardovia apis</name>
    <dbReference type="NCBI Taxonomy" id="2932182"/>
    <lineage>
        <taxon>Bacteria</taxon>
        <taxon>Bacillati</taxon>
        <taxon>Actinomycetota</taxon>
        <taxon>Actinomycetes</taxon>
        <taxon>Bifidobacteriales</taxon>
        <taxon>Bifidobacteriaceae</taxon>
        <taxon>Bombiscardovia</taxon>
    </lineage>
</organism>
<evidence type="ECO:0000259" key="2">
    <source>
        <dbReference type="PROSITE" id="PS50943"/>
    </source>
</evidence>
<dbReference type="CDD" id="cd00093">
    <property type="entry name" value="HTH_XRE"/>
    <property type="match status" value="1"/>
</dbReference>
<reference evidence="3 4" key="1">
    <citation type="journal article" date="2023" name="Microbiol. Spectr.">
        <title>Symbiosis of Carpenter Bees with Uncharacterized Lactic Acid Bacteria Showing NAD Auxotrophy.</title>
        <authorList>
            <person name="Kawasaki S."/>
            <person name="Ozawa K."/>
            <person name="Mori T."/>
            <person name="Yamamoto A."/>
            <person name="Ito M."/>
            <person name="Ohkuma M."/>
            <person name="Sakamoto M."/>
            <person name="Matsutani M."/>
        </authorList>
    </citation>
    <scope>NUCLEOTIDE SEQUENCE [LARGE SCALE GENOMIC DNA]</scope>
    <source>
        <strain evidence="3 4">KimH</strain>
    </source>
</reference>
<evidence type="ECO:0000313" key="4">
    <source>
        <dbReference type="Proteomes" id="UP001321748"/>
    </source>
</evidence>